<keyword evidence="2" id="KW-1185">Reference proteome</keyword>
<proteinExistence type="predicted"/>
<gene>
    <name evidence="1" type="ORF">ACFFMS_12085</name>
</gene>
<comment type="caution">
    <text evidence="1">The sequence shown here is derived from an EMBL/GenBank/DDBJ whole genome shotgun (WGS) entry which is preliminary data.</text>
</comment>
<organism evidence="1 2">
    <name type="scientific">Ectobacillus funiculus</name>
    <dbReference type="NCBI Taxonomy" id="137993"/>
    <lineage>
        <taxon>Bacteria</taxon>
        <taxon>Bacillati</taxon>
        <taxon>Bacillota</taxon>
        <taxon>Bacilli</taxon>
        <taxon>Bacillales</taxon>
        <taxon>Bacillaceae</taxon>
        <taxon>Ectobacillus</taxon>
    </lineage>
</organism>
<dbReference type="Proteomes" id="UP001589609">
    <property type="component" value="Unassembled WGS sequence"/>
</dbReference>
<dbReference type="EMBL" id="JBHMAF010000062">
    <property type="protein sequence ID" value="MFB9759182.1"/>
    <property type="molecule type" value="Genomic_DNA"/>
</dbReference>
<protein>
    <submittedName>
        <fullName evidence="1">Uncharacterized protein</fullName>
    </submittedName>
</protein>
<name>A0ABV5WEZ2_9BACI</name>
<sequence>MEWHHLFLHHHHFAAKAGGLSSRMVGALVQEHRNTYRVKKEKQLSLLV</sequence>
<evidence type="ECO:0000313" key="1">
    <source>
        <dbReference type="EMBL" id="MFB9759182.1"/>
    </source>
</evidence>
<evidence type="ECO:0000313" key="2">
    <source>
        <dbReference type="Proteomes" id="UP001589609"/>
    </source>
</evidence>
<accession>A0ABV5WEZ2</accession>
<reference evidence="1 2" key="1">
    <citation type="submission" date="2024-09" db="EMBL/GenBank/DDBJ databases">
        <authorList>
            <person name="Sun Q."/>
            <person name="Mori K."/>
        </authorList>
    </citation>
    <scope>NUCLEOTIDE SEQUENCE [LARGE SCALE GENOMIC DNA]</scope>
    <source>
        <strain evidence="1 2">JCM 11201</strain>
    </source>
</reference>